<dbReference type="EC" id="5.-.-.-" evidence="8"/>
<reference evidence="9 10" key="1">
    <citation type="submission" date="2019-02" db="EMBL/GenBank/DDBJ databases">
        <title>Genome sequencing of the rare red list fungi Phellinidium pouzarii.</title>
        <authorList>
            <person name="Buettner E."/>
            <person name="Kellner H."/>
        </authorList>
    </citation>
    <scope>NUCLEOTIDE SEQUENCE [LARGE SCALE GENOMIC DNA]</scope>
    <source>
        <strain evidence="9 10">DSM 108285</strain>
    </source>
</reference>
<keyword evidence="10" id="KW-1185">Reference proteome</keyword>
<comment type="caution">
    <text evidence="9">The sequence shown here is derived from an EMBL/GenBank/DDBJ whole genome shotgun (WGS) entry which is preliminary data.</text>
</comment>
<dbReference type="Proteomes" id="UP000308199">
    <property type="component" value="Unassembled WGS sequence"/>
</dbReference>
<keyword evidence="6 8" id="KW-0472">Membrane</keyword>
<proteinExistence type="inferred from homology"/>
<evidence type="ECO:0000256" key="3">
    <source>
        <dbReference type="ARBA" id="ARBA00022692"/>
    </source>
</evidence>
<dbReference type="PANTHER" id="PTHR10868:SF1">
    <property type="entry name" value="SIGMA NON-OPIOID INTRACELLULAR RECEPTOR 1"/>
    <property type="match status" value="1"/>
</dbReference>
<comment type="subcellular location">
    <subcellularLocation>
        <location evidence="1">Endoplasmic reticulum membrane</location>
    </subcellularLocation>
</comment>
<evidence type="ECO:0000313" key="10">
    <source>
        <dbReference type="Proteomes" id="UP000308199"/>
    </source>
</evidence>
<evidence type="ECO:0000256" key="5">
    <source>
        <dbReference type="ARBA" id="ARBA00022989"/>
    </source>
</evidence>
<dbReference type="Pfam" id="PF04622">
    <property type="entry name" value="ERG2_Sigma1R"/>
    <property type="match status" value="1"/>
</dbReference>
<protein>
    <recommendedName>
        <fullName evidence="8">C-8 sterol isomerase</fullName>
        <ecNumber evidence="8">5.-.-.-</ecNumber>
    </recommendedName>
    <alternativeName>
        <fullName evidence="8">Delta-8--delta-7 sterol isomerase</fullName>
    </alternativeName>
</protein>
<dbReference type="EMBL" id="SGPK01000056">
    <property type="protein sequence ID" value="THH09663.1"/>
    <property type="molecule type" value="Genomic_DNA"/>
</dbReference>
<evidence type="ECO:0000256" key="4">
    <source>
        <dbReference type="ARBA" id="ARBA00022824"/>
    </source>
</evidence>
<evidence type="ECO:0000313" key="9">
    <source>
        <dbReference type="EMBL" id="THH09663.1"/>
    </source>
</evidence>
<dbReference type="AlphaFoldDB" id="A0A4V3XDG7"/>
<evidence type="ECO:0000256" key="1">
    <source>
        <dbReference type="ARBA" id="ARBA00004586"/>
    </source>
</evidence>
<dbReference type="InterPro" id="IPR006716">
    <property type="entry name" value="ERG2_sigma1_rcpt-like"/>
</dbReference>
<dbReference type="GO" id="GO:0005789">
    <property type="term" value="C:endoplasmic reticulum membrane"/>
    <property type="evidence" value="ECO:0007669"/>
    <property type="project" value="UniProtKB-SubCell"/>
</dbReference>
<evidence type="ECO:0000256" key="2">
    <source>
        <dbReference type="ARBA" id="ARBA00007141"/>
    </source>
</evidence>
<keyword evidence="5 8" id="KW-1133">Transmembrane helix</keyword>
<keyword evidence="4" id="KW-0256">Endoplasmic reticulum</keyword>
<name>A0A4V3XDG7_9AGAM</name>
<evidence type="ECO:0000256" key="6">
    <source>
        <dbReference type="ARBA" id="ARBA00023136"/>
    </source>
</evidence>
<comment type="pathway">
    <text evidence="7 8">Steroid metabolism; ergosterol biosynthesis.</text>
</comment>
<comment type="similarity">
    <text evidence="2 8">Belongs to the ERG2 family.</text>
</comment>
<dbReference type="UniPathway" id="UPA00768"/>
<sequence length="252" mass="27418">MASIKKEKKDAAQAPGCVRKWLVRLGVLALFVALGAYADSIRHQFYVLDPVFINAVARSAIAEHGEDTRAIIAHIVANLTSEYPQPGASSSSSLASLTGRGGKRLALNTRTDEWVLSNAGGAMGAMYVLHASVTEYLIVFGTPLGTEGHTGLHPADDYFNILVGEQWAFAPGALDMEVYRPGDVHHLRRGDVKQYKMHRGCFALELAQGWIPLMLPFGLADILTSTLDLPTFFATARISGREMFNNLMMGKI</sequence>
<organism evidence="9 10">
    <name type="scientific">Phellinidium pouzarii</name>
    <dbReference type="NCBI Taxonomy" id="167371"/>
    <lineage>
        <taxon>Eukaryota</taxon>
        <taxon>Fungi</taxon>
        <taxon>Dikarya</taxon>
        <taxon>Basidiomycota</taxon>
        <taxon>Agaricomycotina</taxon>
        <taxon>Agaricomycetes</taxon>
        <taxon>Hymenochaetales</taxon>
        <taxon>Hymenochaetaceae</taxon>
        <taxon>Phellinidium</taxon>
    </lineage>
</organism>
<evidence type="ECO:0000256" key="7">
    <source>
        <dbReference type="ARBA" id="ARBA00029435"/>
    </source>
</evidence>
<feature type="transmembrane region" description="Helical" evidence="8">
    <location>
        <begin position="21"/>
        <end position="38"/>
    </location>
</feature>
<gene>
    <name evidence="9" type="ORF">EW145_g1842</name>
</gene>
<dbReference type="PANTHER" id="PTHR10868">
    <property type="entry name" value="SIGMA 1-TYPE OPIOID RECEPTOR-RELATED"/>
    <property type="match status" value="1"/>
</dbReference>
<keyword evidence="3 8" id="KW-0812">Transmembrane</keyword>
<evidence type="ECO:0000256" key="8">
    <source>
        <dbReference type="RuleBase" id="RU368083"/>
    </source>
</evidence>
<accession>A0A4V3XDG7</accession>
<comment type="function">
    <text evidence="8">Catalyzes the reaction which results in unsaturation at C-7 in the B ring of sterols.</text>
</comment>
<dbReference type="GO" id="GO:0006696">
    <property type="term" value="P:ergosterol biosynthetic process"/>
    <property type="evidence" value="ECO:0007669"/>
    <property type="project" value="TreeGrafter"/>
</dbReference>
<dbReference type="OrthoDB" id="347124at2759"/>